<feature type="region of interest" description="Disordered" evidence="1">
    <location>
        <begin position="1"/>
        <end position="32"/>
    </location>
</feature>
<proteinExistence type="predicted"/>
<sequence length="181" mass="18373">MSAAGNGAVGDRTAADGISTTKSNGSAAAGTDEHLDTQQSLGQLVSTATTGLSALVHDEIALLKAETREDIKRAGAGGAALGIAAVLVLFGIPVLSFAAAYGVHALGLALGWSFLIVFGAHLALGAAVAFWGIAKVRKMRKPERAMNSAKETAGVLSDSLRGRSHPADRRKPAADVARSES</sequence>
<feature type="transmembrane region" description="Helical" evidence="2">
    <location>
        <begin position="109"/>
        <end position="134"/>
    </location>
</feature>
<gene>
    <name evidence="3" type="ORF">GCM10009802_25420</name>
</gene>
<dbReference type="Pfam" id="PF07332">
    <property type="entry name" value="Phage_holin_3_6"/>
    <property type="match status" value="1"/>
</dbReference>
<evidence type="ECO:0000313" key="4">
    <source>
        <dbReference type="Proteomes" id="UP001500443"/>
    </source>
</evidence>
<dbReference type="EMBL" id="BAAAPF010000062">
    <property type="protein sequence ID" value="GAA2121845.1"/>
    <property type="molecule type" value="Genomic_DNA"/>
</dbReference>
<evidence type="ECO:0000313" key="3">
    <source>
        <dbReference type="EMBL" id="GAA2121845.1"/>
    </source>
</evidence>
<organism evidence="3 4">
    <name type="scientific">Streptomyces synnematoformans</name>
    <dbReference type="NCBI Taxonomy" id="415721"/>
    <lineage>
        <taxon>Bacteria</taxon>
        <taxon>Bacillati</taxon>
        <taxon>Actinomycetota</taxon>
        <taxon>Actinomycetes</taxon>
        <taxon>Kitasatosporales</taxon>
        <taxon>Streptomycetaceae</taxon>
        <taxon>Streptomyces</taxon>
    </lineage>
</organism>
<keyword evidence="4" id="KW-1185">Reference proteome</keyword>
<name>A0ABN2Y601_9ACTN</name>
<keyword evidence="2" id="KW-1133">Transmembrane helix</keyword>
<accession>A0ABN2Y601</accession>
<protein>
    <submittedName>
        <fullName evidence="3">Phage holin family protein</fullName>
    </submittedName>
</protein>
<evidence type="ECO:0000256" key="2">
    <source>
        <dbReference type="SAM" id="Phobius"/>
    </source>
</evidence>
<reference evidence="3 4" key="1">
    <citation type="journal article" date="2019" name="Int. J. Syst. Evol. Microbiol.">
        <title>The Global Catalogue of Microorganisms (GCM) 10K type strain sequencing project: providing services to taxonomists for standard genome sequencing and annotation.</title>
        <authorList>
            <consortium name="The Broad Institute Genomics Platform"/>
            <consortium name="The Broad Institute Genome Sequencing Center for Infectious Disease"/>
            <person name="Wu L."/>
            <person name="Ma J."/>
        </authorList>
    </citation>
    <scope>NUCLEOTIDE SEQUENCE [LARGE SCALE GENOMIC DNA]</scope>
    <source>
        <strain evidence="3 4">JCM 15481</strain>
    </source>
</reference>
<comment type="caution">
    <text evidence="3">The sequence shown here is derived from an EMBL/GenBank/DDBJ whole genome shotgun (WGS) entry which is preliminary data.</text>
</comment>
<feature type="transmembrane region" description="Helical" evidence="2">
    <location>
        <begin position="78"/>
        <end position="103"/>
    </location>
</feature>
<keyword evidence="2" id="KW-0472">Membrane</keyword>
<feature type="region of interest" description="Disordered" evidence="1">
    <location>
        <begin position="144"/>
        <end position="181"/>
    </location>
</feature>
<feature type="compositionally biased region" description="Basic and acidic residues" evidence="1">
    <location>
        <begin position="165"/>
        <end position="181"/>
    </location>
</feature>
<dbReference type="RefSeq" id="WP_078627515.1">
    <property type="nucleotide sequence ID" value="NZ_BAAAPF010000062.1"/>
</dbReference>
<evidence type="ECO:0000256" key="1">
    <source>
        <dbReference type="SAM" id="MobiDB-lite"/>
    </source>
</evidence>
<keyword evidence="2" id="KW-0812">Transmembrane</keyword>
<dbReference type="Proteomes" id="UP001500443">
    <property type="component" value="Unassembled WGS sequence"/>
</dbReference>
<dbReference type="InterPro" id="IPR009937">
    <property type="entry name" value="Phage_holin_3_6"/>
</dbReference>